<dbReference type="Gene3D" id="3.90.150.10">
    <property type="entry name" value="Variant Surface Glycoprotein, subunit A domain 1"/>
    <property type="match status" value="1"/>
</dbReference>
<sequence>MVDAGSMWWLMAVMFMATLPVPCVSSYYPKAIPTEAGGAICSLSRKLKDVAPWTTGKLTELKKTRDEYASKFLDWQLHFHESSECEVNESILEKIMAALGTVDEELSELHAKSMQAGALAARSAGRLDEFITVFANAKGTAETFYNKASFCFGYKGRPATRTDLHDCFPTGSRFEMGEANLAKIPQSTADGDEPNLASVIENITHSALGEHWYRYALDSNANCNLIKGASGGILGVNLTGPIWWGGGIFTLGKSFNGEMERSKFKHGEIANASKESDSDTKAFWTEKPSEKIPHLQKTLAAFQAFKDAATRISKKFVEIDNIEKQIQLCLSNETMEERPTQSCFKNAVKLNAELQAANALLSRYHKEKGPLPSGSALILHSRCVFTFCYLIAFLL</sequence>
<evidence type="ECO:0000256" key="1">
    <source>
        <dbReference type="SAM" id="Phobius"/>
    </source>
</evidence>
<keyword evidence="3" id="KW-1185">Reference proteome</keyword>
<comment type="caution">
    <text evidence="2">The sequence shown here is derived from an EMBL/GenBank/DDBJ whole genome shotgun (WGS) entry which is preliminary data.</text>
</comment>
<dbReference type="AlphaFoldDB" id="F9W6N3"/>
<reference evidence="2 3" key="2">
    <citation type="journal article" date="2012" name="Proc. Natl. Acad. Sci. U.S.A.">
        <title>Antigenic diversity is generated by distinct evolutionary mechanisms in African trypanosome species.</title>
        <authorList>
            <person name="Jackson A.P."/>
            <person name="Berry A."/>
            <person name="Aslett M."/>
            <person name="Allison H.C."/>
            <person name="Burton P."/>
            <person name="Vavrova-Anderson J."/>
            <person name="Brown R."/>
            <person name="Browne H."/>
            <person name="Corton N."/>
            <person name="Hauser H."/>
            <person name="Gamble J."/>
            <person name="Gilderthorp R."/>
            <person name="Marcello L."/>
            <person name="McQuillan J."/>
            <person name="Otto T.D."/>
            <person name="Quail M.A."/>
            <person name="Sanders M.J."/>
            <person name="van Tonder A."/>
            <person name="Ginger M.L."/>
            <person name="Field M.C."/>
            <person name="Barry J.D."/>
            <person name="Hertz-Fowler C."/>
            <person name="Berriman M."/>
        </authorList>
    </citation>
    <scope>NUCLEOTIDE SEQUENCE [LARGE SCALE GENOMIC DNA]</scope>
    <source>
        <strain evidence="2 3">IL3000</strain>
    </source>
</reference>
<evidence type="ECO:0000313" key="2">
    <source>
        <dbReference type="EMBL" id="CCD12840.1"/>
    </source>
</evidence>
<evidence type="ECO:0000313" key="3">
    <source>
        <dbReference type="Proteomes" id="UP000000702"/>
    </source>
</evidence>
<reference evidence="3" key="1">
    <citation type="submission" date="2011-07" db="EMBL/GenBank/DDBJ databases">
        <title>Divergent evolution of antigenic variation in African trypanosomes.</title>
        <authorList>
            <person name="Jackson A.P."/>
            <person name="Berry A."/>
            <person name="Allison H.C."/>
            <person name="Burton P."/>
            <person name="Anderson J."/>
            <person name="Aslett M."/>
            <person name="Brown R."/>
            <person name="Corton N."/>
            <person name="Harris D."/>
            <person name="Hauser H."/>
            <person name="Gamble J."/>
            <person name="Gilderthorp R."/>
            <person name="McQuillan J."/>
            <person name="Quail M.A."/>
            <person name="Sanders M."/>
            <person name="Van Tonder A."/>
            <person name="Ginger M.L."/>
            <person name="Donelson J.E."/>
            <person name="Field M.C."/>
            <person name="Barry J.D."/>
            <person name="Berriman M."/>
            <person name="Hertz-Fowler C."/>
        </authorList>
    </citation>
    <scope>NUCLEOTIDE SEQUENCE [LARGE SCALE GENOMIC DNA]</scope>
    <source>
        <strain evidence="3">IL3000</strain>
    </source>
</reference>
<keyword evidence="1" id="KW-0472">Membrane</keyword>
<gene>
    <name evidence="2" type="ORF">TCIL3000_0_36810</name>
</gene>
<proteinExistence type="predicted"/>
<keyword evidence="1" id="KW-0812">Transmembrane</keyword>
<keyword evidence="2" id="KW-0675">Receptor</keyword>
<feature type="transmembrane region" description="Helical" evidence="1">
    <location>
        <begin position="6"/>
        <end position="28"/>
    </location>
</feature>
<protein>
    <submittedName>
        <fullName evidence="2">Transferrin receptor-like, ESAG6-like</fullName>
    </submittedName>
</protein>
<organism evidence="2 3">
    <name type="scientific">Trypanosoma congolense (strain IL3000)</name>
    <dbReference type="NCBI Taxonomy" id="1068625"/>
    <lineage>
        <taxon>Eukaryota</taxon>
        <taxon>Discoba</taxon>
        <taxon>Euglenozoa</taxon>
        <taxon>Kinetoplastea</taxon>
        <taxon>Metakinetoplastina</taxon>
        <taxon>Trypanosomatida</taxon>
        <taxon>Trypanosomatidae</taxon>
        <taxon>Trypanosoma</taxon>
        <taxon>Nannomonas</taxon>
    </lineage>
</organism>
<dbReference type="SUPFAM" id="SSF58087">
    <property type="entry name" value="Variant surface glycoprotein (N-terminal domain)"/>
    <property type="match status" value="1"/>
</dbReference>
<accession>F9W6N3</accession>
<dbReference type="VEuPathDB" id="TriTrypDB:TcIL3000_0_36810"/>
<dbReference type="EMBL" id="CAEQ01000897">
    <property type="protein sequence ID" value="CCD12840.1"/>
    <property type="molecule type" value="Genomic_DNA"/>
</dbReference>
<keyword evidence="1" id="KW-1133">Transmembrane helix</keyword>
<dbReference type="Proteomes" id="UP000000702">
    <property type="component" value="Unassembled WGS sequence"/>
</dbReference>
<name>F9W6N3_TRYCI</name>